<gene>
    <name evidence="4" type="ORF">CAL20_03250</name>
</gene>
<dbReference type="Gene3D" id="3.40.1350.10">
    <property type="match status" value="1"/>
</dbReference>
<comment type="similarity">
    <text evidence="1 2">Belongs to the UPF0102 family.</text>
</comment>
<dbReference type="SUPFAM" id="SSF52980">
    <property type="entry name" value="Restriction endonuclease-like"/>
    <property type="match status" value="1"/>
</dbReference>
<dbReference type="RefSeq" id="WP_094837303.1">
    <property type="nucleotide sequence ID" value="NZ_NEVQ01000003.1"/>
</dbReference>
<keyword evidence="5" id="KW-1185">Reference proteome</keyword>
<dbReference type="Proteomes" id="UP000216885">
    <property type="component" value="Unassembled WGS sequence"/>
</dbReference>
<dbReference type="PANTHER" id="PTHR34039">
    <property type="entry name" value="UPF0102 PROTEIN YRAN"/>
    <property type="match status" value="1"/>
</dbReference>
<dbReference type="GO" id="GO:0003676">
    <property type="term" value="F:nucleic acid binding"/>
    <property type="evidence" value="ECO:0007669"/>
    <property type="project" value="InterPro"/>
</dbReference>
<name>A0A261UTQ6_9BORD</name>
<reference evidence="4 5" key="1">
    <citation type="submission" date="2017-05" db="EMBL/GenBank/DDBJ databases">
        <title>Complete and WGS of Bordetella genogroups.</title>
        <authorList>
            <person name="Spilker T."/>
            <person name="LiPuma J."/>
        </authorList>
    </citation>
    <scope>NUCLEOTIDE SEQUENCE [LARGE SCALE GENOMIC DNA]</scope>
    <source>
        <strain evidence="4 5">AU9919</strain>
    </source>
</reference>
<feature type="region of interest" description="Disordered" evidence="3">
    <location>
        <begin position="25"/>
        <end position="54"/>
    </location>
</feature>
<dbReference type="HAMAP" id="MF_00048">
    <property type="entry name" value="UPF0102"/>
    <property type="match status" value="1"/>
</dbReference>
<proteinExistence type="inferred from homology"/>
<dbReference type="InterPro" id="IPR011335">
    <property type="entry name" value="Restrct_endonuc-II-like"/>
</dbReference>
<protein>
    <recommendedName>
        <fullName evidence="2">UPF0102 protein CAL20_03250</fullName>
    </recommendedName>
</protein>
<evidence type="ECO:0000313" key="5">
    <source>
        <dbReference type="Proteomes" id="UP000216885"/>
    </source>
</evidence>
<evidence type="ECO:0000313" key="4">
    <source>
        <dbReference type="EMBL" id="OZI64927.1"/>
    </source>
</evidence>
<comment type="caution">
    <text evidence="4">The sequence shown here is derived from an EMBL/GenBank/DDBJ whole genome shotgun (WGS) entry which is preliminary data.</text>
</comment>
<evidence type="ECO:0000256" key="1">
    <source>
        <dbReference type="ARBA" id="ARBA00006738"/>
    </source>
</evidence>
<dbReference type="NCBIfam" id="NF009150">
    <property type="entry name" value="PRK12497.1-3"/>
    <property type="match status" value="1"/>
</dbReference>
<organism evidence="4 5">
    <name type="scientific">Bordetella genomosp. 4</name>
    <dbReference type="NCBI Taxonomy" id="463044"/>
    <lineage>
        <taxon>Bacteria</taxon>
        <taxon>Pseudomonadati</taxon>
        <taxon>Pseudomonadota</taxon>
        <taxon>Betaproteobacteria</taxon>
        <taxon>Burkholderiales</taxon>
        <taxon>Alcaligenaceae</taxon>
        <taxon>Bordetella</taxon>
    </lineage>
</organism>
<dbReference type="EMBL" id="NEVQ01000003">
    <property type="protein sequence ID" value="OZI64927.1"/>
    <property type="molecule type" value="Genomic_DNA"/>
</dbReference>
<dbReference type="NCBIfam" id="TIGR00252">
    <property type="entry name" value="YraN family protein"/>
    <property type="match status" value="1"/>
</dbReference>
<dbReference type="Pfam" id="PF02021">
    <property type="entry name" value="UPF0102"/>
    <property type="match status" value="1"/>
</dbReference>
<dbReference type="InterPro" id="IPR011856">
    <property type="entry name" value="tRNA_endonuc-like_dom_sf"/>
</dbReference>
<dbReference type="AlphaFoldDB" id="A0A261UTQ6"/>
<evidence type="ECO:0000256" key="2">
    <source>
        <dbReference type="HAMAP-Rule" id="MF_00048"/>
    </source>
</evidence>
<dbReference type="PANTHER" id="PTHR34039:SF1">
    <property type="entry name" value="UPF0102 PROTEIN YRAN"/>
    <property type="match status" value="1"/>
</dbReference>
<accession>A0A261UTQ6</accession>
<sequence>MHDPFLNIAYARAQQAQQRQLKRRRAAARRAARTSTPDGDFDHEPSISPTQRVGAAHEDRALQRLIDAGLVPLARNLQCRAGEIDLVMRDGDVLVFVEVRARASNRYGGAAASVGPEKRARLIRSATLLLPGLARRYWRGQTPVARFDVVAFDGDEIEWLRAAFSL</sequence>
<evidence type="ECO:0000256" key="3">
    <source>
        <dbReference type="SAM" id="MobiDB-lite"/>
    </source>
</evidence>
<dbReference type="InterPro" id="IPR003509">
    <property type="entry name" value="UPF0102_YraN-like"/>
</dbReference>